<feature type="region of interest" description="Disordered" evidence="1">
    <location>
        <begin position="79"/>
        <end position="104"/>
    </location>
</feature>
<accession>A0A9D0Z2R4</accession>
<dbReference type="AlphaFoldDB" id="A0A9D0Z2R4"/>
<proteinExistence type="predicted"/>
<sequence length="104" mass="12128">MWNYPYNPYYSFYPATKTGLLQKFIQGFSFQKFLDGTQKTLGLINQAIPVYNQMKPILNNAKTMFRIVDELKAEPVSIRTETKSMQESQKTTRATQNNPIFFTD</sequence>
<feature type="compositionally biased region" description="Polar residues" evidence="1">
    <location>
        <begin position="83"/>
        <end position="104"/>
    </location>
</feature>
<evidence type="ECO:0000313" key="3">
    <source>
        <dbReference type="Proteomes" id="UP000886725"/>
    </source>
</evidence>
<dbReference type="Proteomes" id="UP000886725">
    <property type="component" value="Unassembled WGS sequence"/>
</dbReference>
<protein>
    <submittedName>
        <fullName evidence="2">Uncharacterized protein</fullName>
    </submittedName>
</protein>
<evidence type="ECO:0000313" key="2">
    <source>
        <dbReference type="EMBL" id="HIQ65415.1"/>
    </source>
</evidence>
<reference evidence="2" key="1">
    <citation type="submission" date="2020-10" db="EMBL/GenBank/DDBJ databases">
        <authorList>
            <person name="Gilroy R."/>
        </authorList>
    </citation>
    <scope>NUCLEOTIDE SEQUENCE</scope>
    <source>
        <strain evidence="2">CHK165-10780</strain>
    </source>
</reference>
<evidence type="ECO:0000256" key="1">
    <source>
        <dbReference type="SAM" id="MobiDB-lite"/>
    </source>
</evidence>
<dbReference type="EMBL" id="DVFU01000131">
    <property type="protein sequence ID" value="HIQ65415.1"/>
    <property type="molecule type" value="Genomic_DNA"/>
</dbReference>
<name>A0A9D0Z2R4_9FIRM</name>
<organism evidence="2 3">
    <name type="scientific">Candidatus Faecenecus gallistercoris</name>
    <dbReference type="NCBI Taxonomy" id="2840793"/>
    <lineage>
        <taxon>Bacteria</taxon>
        <taxon>Bacillati</taxon>
        <taxon>Bacillota</taxon>
        <taxon>Bacillota incertae sedis</taxon>
        <taxon>Candidatus Faecenecus</taxon>
    </lineage>
</organism>
<reference evidence="2" key="2">
    <citation type="journal article" date="2021" name="PeerJ">
        <title>Extensive microbial diversity within the chicken gut microbiome revealed by metagenomics and culture.</title>
        <authorList>
            <person name="Gilroy R."/>
            <person name="Ravi A."/>
            <person name="Getino M."/>
            <person name="Pursley I."/>
            <person name="Horton D.L."/>
            <person name="Alikhan N.F."/>
            <person name="Baker D."/>
            <person name="Gharbi K."/>
            <person name="Hall N."/>
            <person name="Watson M."/>
            <person name="Adriaenssens E.M."/>
            <person name="Foster-Nyarko E."/>
            <person name="Jarju S."/>
            <person name="Secka A."/>
            <person name="Antonio M."/>
            <person name="Oren A."/>
            <person name="Chaudhuri R.R."/>
            <person name="La Ragione R."/>
            <person name="Hildebrand F."/>
            <person name="Pallen M.J."/>
        </authorList>
    </citation>
    <scope>NUCLEOTIDE SEQUENCE</scope>
    <source>
        <strain evidence="2">CHK165-10780</strain>
    </source>
</reference>
<comment type="caution">
    <text evidence="2">The sequence shown here is derived from an EMBL/GenBank/DDBJ whole genome shotgun (WGS) entry which is preliminary data.</text>
</comment>
<gene>
    <name evidence="2" type="ORF">IAC85_06735</name>
</gene>